<evidence type="ECO:0000256" key="5">
    <source>
        <dbReference type="ARBA" id="ARBA00022846"/>
    </source>
</evidence>
<protein>
    <recommendedName>
        <fullName evidence="10">Dynein axonemal intermediate chain 4</fullName>
    </recommendedName>
    <alternativeName>
        <fullName evidence="11">WD repeat-containing protein 78</fullName>
    </alternativeName>
</protein>
<keyword evidence="5" id="KW-0282">Flagellum</keyword>
<gene>
    <name evidence="14" type="primary">LOC115883779</name>
</gene>
<dbReference type="KEGG" id="soy:115883779"/>
<feature type="repeat" description="WD" evidence="12">
    <location>
        <begin position="226"/>
        <end position="272"/>
    </location>
</feature>
<dbReference type="InterPro" id="IPR015943">
    <property type="entry name" value="WD40/YVTN_repeat-like_dom_sf"/>
</dbReference>
<reference evidence="14" key="1">
    <citation type="submission" date="2025-08" db="UniProtKB">
        <authorList>
            <consortium name="RefSeq"/>
        </authorList>
    </citation>
    <scope>IDENTIFICATION</scope>
    <source>
        <tissue evidence="14">Gonads</tissue>
    </source>
</reference>
<organism evidence="13 14">
    <name type="scientific">Sitophilus oryzae</name>
    <name type="common">Rice weevil</name>
    <name type="synonym">Curculio oryzae</name>
    <dbReference type="NCBI Taxonomy" id="7048"/>
    <lineage>
        <taxon>Eukaryota</taxon>
        <taxon>Metazoa</taxon>
        <taxon>Ecdysozoa</taxon>
        <taxon>Arthropoda</taxon>
        <taxon>Hexapoda</taxon>
        <taxon>Insecta</taxon>
        <taxon>Pterygota</taxon>
        <taxon>Neoptera</taxon>
        <taxon>Endopterygota</taxon>
        <taxon>Coleoptera</taxon>
        <taxon>Polyphaga</taxon>
        <taxon>Cucujiformia</taxon>
        <taxon>Curculionidae</taxon>
        <taxon>Dryophthorinae</taxon>
        <taxon>Sitophilus</taxon>
    </lineage>
</organism>
<dbReference type="Gene3D" id="2.130.10.10">
    <property type="entry name" value="YVTN repeat-like/Quinoprotein amine dehydrogenase"/>
    <property type="match status" value="2"/>
</dbReference>
<dbReference type="InterPro" id="IPR001680">
    <property type="entry name" value="WD40_rpt"/>
</dbReference>
<keyword evidence="13" id="KW-1185">Reference proteome</keyword>
<dbReference type="SMART" id="SM00320">
    <property type="entry name" value="WD40"/>
    <property type="match status" value="5"/>
</dbReference>
<keyword evidence="3 12" id="KW-0853">WD repeat</keyword>
<evidence type="ECO:0000256" key="2">
    <source>
        <dbReference type="ARBA" id="ARBA00022490"/>
    </source>
</evidence>
<evidence type="ECO:0000256" key="1">
    <source>
        <dbReference type="ARBA" id="ARBA00004611"/>
    </source>
</evidence>
<dbReference type="Proteomes" id="UP000504635">
    <property type="component" value="Unplaced"/>
</dbReference>
<dbReference type="PROSITE" id="PS50082">
    <property type="entry name" value="WD_REPEATS_2"/>
    <property type="match status" value="1"/>
</dbReference>
<dbReference type="RefSeq" id="XP_030758051.1">
    <property type="nucleotide sequence ID" value="XM_030902191.1"/>
</dbReference>
<proteinExistence type="predicted"/>
<dbReference type="OrthoDB" id="445052at2759"/>
<dbReference type="GO" id="GO:0045503">
    <property type="term" value="F:dynein light chain binding"/>
    <property type="evidence" value="ECO:0007669"/>
    <property type="project" value="TreeGrafter"/>
</dbReference>
<evidence type="ECO:0000256" key="12">
    <source>
        <dbReference type="PROSITE-ProRule" id="PRU00221"/>
    </source>
</evidence>
<evidence type="ECO:0000256" key="10">
    <source>
        <dbReference type="ARBA" id="ARBA00040002"/>
    </source>
</evidence>
<keyword evidence="7" id="KW-0206">Cytoskeleton</keyword>
<name>A0A6J2Y433_SITOR</name>
<evidence type="ECO:0000313" key="14">
    <source>
        <dbReference type="RefSeq" id="XP_030758051.1"/>
    </source>
</evidence>
<evidence type="ECO:0000256" key="9">
    <source>
        <dbReference type="ARBA" id="ARBA00024190"/>
    </source>
</evidence>
<dbReference type="PANTHER" id="PTHR12442:SF12">
    <property type="entry name" value="DYNEIN AXONEMAL INTERMEDIATE CHAIN 4"/>
    <property type="match status" value="1"/>
</dbReference>
<evidence type="ECO:0000256" key="7">
    <source>
        <dbReference type="ARBA" id="ARBA00023212"/>
    </source>
</evidence>
<dbReference type="InterPro" id="IPR050687">
    <property type="entry name" value="Dynein_IC"/>
</dbReference>
<sequence>MVNMSNMFTVKHNECIGFESRWKVKKLSTDTTTQTTEFSVSEKACSTLEHESKDVQTISTETETHKEVDMEKLAEWLNRIYPSVKKQIDNVNNSKVLKNYKLLDDNTDVTCKLIQQLKVNAINENGDKALSKISCAIWNYSGKCLAVSSNFKHKSWCYHPGQALIYPFSREEKLSENPKKRLATESCVTVLKFHPTNDDILAAGTFTGQVYIWNVSNDIDPLLCNLSVHEQAITQISWVNDAENSKNLNLATSSTDGLLKMWIFSNTEASLTPKIVFKIKPPIFGKLNHSTTVPISLTSKEDLGIICFNFSKHIPDLFIVALEGGLIARCSVLGSTKIKGPDKNIAFDPIFKYYQPHKGEIASVKFSLTHKDMFLTCGTDGEIRIYLIDQDDPAQIIFTKSGQNDLSFVPHEQKLLATCGQKGTLEVYNFMNGKAIDLVFNTKITKRNLTSLAINQKRENYVVIGNDIGDIQLWNVPWNILT</sequence>
<dbReference type="GO" id="GO:0120293">
    <property type="term" value="C:dynein axonemal particle"/>
    <property type="evidence" value="ECO:0007669"/>
    <property type="project" value="UniProtKB-SubCell"/>
</dbReference>
<dbReference type="AlphaFoldDB" id="A0A6J2Y433"/>
<keyword evidence="2" id="KW-0963">Cytoplasm</keyword>
<keyword evidence="8" id="KW-0966">Cell projection</keyword>
<dbReference type="GeneID" id="115883779"/>
<dbReference type="GO" id="GO:0005858">
    <property type="term" value="C:axonemal dynein complex"/>
    <property type="evidence" value="ECO:0007669"/>
    <property type="project" value="TreeGrafter"/>
</dbReference>
<comment type="subcellular location">
    <subcellularLocation>
        <location evidence="1">Cytoplasm</location>
        <location evidence="1">Cytoskeleton</location>
        <location evidence="1">Flagellum axoneme</location>
    </subcellularLocation>
    <subcellularLocation>
        <location evidence="9">Dynein axonemal particle</location>
    </subcellularLocation>
</comment>
<evidence type="ECO:0000313" key="13">
    <source>
        <dbReference type="Proteomes" id="UP000504635"/>
    </source>
</evidence>
<evidence type="ECO:0000256" key="11">
    <source>
        <dbReference type="ARBA" id="ARBA00041557"/>
    </source>
</evidence>
<evidence type="ECO:0000256" key="6">
    <source>
        <dbReference type="ARBA" id="ARBA00023069"/>
    </source>
</evidence>
<evidence type="ECO:0000256" key="8">
    <source>
        <dbReference type="ARBA" id="ARBA00023273"/>
    </source>
</evidence>
<keyword evidence="4" id="KW-0677">Repeat</keyword>
<dbReference type="PANTHER" id="PTHR12442">
    <property type="entry name" value="DYNEIN INTERMEDIATE CHAIN"/>
    <property type="match status" value="1"/>
</dbReference>
<dbReference type="SUPFAM" id="SSF50978">
    <property type="entry name" value="WD40 repeat-like"/>
    <property type="match status" value="1"/>
</dbReference>
<keyword evidence="6" id="KW-0969">Cilium</keyword>
<evidence type="ECO:0000256" key="4">
    <source>
        <dbReference type="ARBA" id="ARBA00022737"/>
    </source>
</evidence>
<evidence type="ECO:0000256" key="3">
    <source>
        <dbReference type="ARBA" id="ARBA00022574"/>
    </source>
</evidence>
<dbReference type="GO" id="GO:0045504">
    <property type="term" value="F:dynein heavy chain binding"/>
    <property type="evidence" value="ECO:0007669"/>
    <property type="project" value="TreeGrafter"/>
</dbReference>
<accession>A0A6J2Y433</accession>
<dbReference type="InParanoid" id="A0A6J2Y433"/>
<dbReference type="Pfam" id="PF00400">
    <property type="entry name" value="WD40"/>
    <property type="match status" value="1"/>
</dbReference>
<dbReference type="InterPro" id="IPR036322">
    <property type="entry name" value="WD40_repeat_dom_sf"/>
</dbReference>
<dbReference type="GO" id="GO:0003341">
    <property type="term" value="P:cilium movement"/>
    <property type="evidence" value="ECO:0007669"/>
    <property type="project" value="TreeGrafter"/>
</dbReference>